<keyword evidence="2" id="KW-1185">Reference proteome</keyword>
<reference evidence="1 2" key="1">
    <citation type="submission" date="2019-11" db="EMBL/GenBank/DDBJ databases">
        <title>Epiphytic Pseudomonas syringae from cherry orchards.</title>
        <authorList>
            <person name="Hulin M.T."/>
        </authorList>
    </citation>
    <scope>NUCLEOTIDE SEQUENCE [LARGE SCALE GENOMIC DNA]</scope>
    <source>
        <strain evidence="1 2">PA-6-5B</strain>
    </source>
</reference>
<organism evidence="1 2">
    <name type="scientific">Pseudomonas gessardii</name>
    <dbReference type="NCBI Taxonomy" id="78544"/>
    <lineage>
        <taxon>Bacteria</taxon>
        <taxon>Pseudomonadati</taxon>
        <taxon>Pseudomonadota</taxon>
        <taxon>Gammaproteobacteria</taxon>
        <taxon>Pseudomonadales</taxon>
        <taxon>Pseudomonadaceae</taxon>
        <taxon>Pseudomonas</taxon>
    </lineage>
</organism>
<protein>
    <submittedName>
        <fullName evidence="1">Uncharacterized protein</fullName>
    </submittedName>
</protein>
<evidence type="ECO:0000313" key="1">
    <source>
        <dbReference type="EMBL" id="MCF5110404.1"/>
    </source>
</evidence>
<name>A0ABS9FG98_9PSED</name>
<proteinExistence type="predicted"/>
<evidence type="ECO:0000313" key="2">
    <source>
        <dbReference type="Proteomes" id="UP000814003"/>
    </source>
</evidence>
<dbReference type="Proteomes" id="UP000814003">
    <property type="component" value="Unassembled WGS sequence"/>
</dbReference>
<comment type="caution">
    <text evidence="1">The sequence shown here is derived from an EMBL/GenBank/DDBJ whole genome shotgun (WGS) entry which is preliminary data.</text>
</comment>
<dbReference type="EMBL" id="WKED01000083">
    <property type="protein sequence ID" value="MCF5110404.1"/>
    <property type="molecule type" value="Genomic_DNA"/>
</dbReference>
<accession>A0ABS9FG98</accession>
<gene>
    <name evidence="1" type="ORF">GIW56_26730</name>
</gene>
<sequence length="270" mass="31267">MNKMEDEVIYLSAVTELLRSMVNYQLMTVVGKGEHKNVWFETSVHRQFFFITLVDFLSQTDPKAPVPSIPYLQAMNNICDAPSFEVNGSVQKLKKAVIAFRDWLREEMTVDAWLPSINLQVEISIPRYVVMKIVGNLSKHNTLRSVGVAEDIQRYLQKAGKSVELYQAMLAQGDFYEIFYEDVCAYHASTIAEFLNGLTWGIQDYLAPEYTRSYTPPDSDELPMYRFQYPEEIEHPYAKACYWDLMNLLRSGPIFPPFVVTQHLKIEGRY</sequence>
<dbReference type="RefSeq" id="WP_236362095.1">
    <property type="nucleotide sequence ID" value="NZ_WKED01000083.1"/>
</dbReference>